<evidence type="ECO:0000313" key="2">
    <source>
        <dbReference type="Proteomes" id="UP001153678"/>
    </source>
</evidence>
<dbReference type="Proteomes" id="UP001153678">
    <property type="component" value="Unassembled WGS sequence"/>
</dbReference>
<comment type="caution">
    <text evidence="1">The sequence shown here is derived from an EMBL/GenBank/DDBJ whole genome shotgun (WGS) entry which is preliminary data.</text>
</comment>
<reference evidence="1" key="1">
    <citation type="submission" date="2022-08" db="EMBL/GenBank/DDBJ databases">
        <authorList>
            <person name="Kallberg Y."/>
            <person name="Tangrot J."/>
            <person name="Rosling A."/>
        </authorList>
    </citation>
    <scope>NUCLEOTIDE SEQUENCE</scope>
    <source>
        <strain evidence="1">Wild A</strain>
    </source>
</reference>
<gene>
    <name evidence="1" type="ORF">FWILDA_LOCUS18387</name>
</gene>
<name>A0A9W4TAI5_9GLOM</name>
<feature type="non-terminal residue" evidence="1">
    <location>
        <position position="1"/>
    </location>
</feature>
<keyword evidence="2" id="KW-1185">Reference proteome</keyword>
<sequence length="75" mass="8393">ETEATLGALNNACPWKNFQIILHVTHFMTFDPTINPSVKSPQYLTANYNDNVVEARENANGDNSNVIEQQETANK</sequence>
<organism evidence="1 2">
    <name type="scientific">Funneliformis geosporum</name>
    <dbReference type="NCBI Taxonomy" id="1117311"/>
    <lineage>
        <taxon>Eukaryota</taxon>
        <taxon>Fungi</taxon>
        <taxon>Fungi incertae sedis</taxon>
        <taxon>Mucoromycota</taxon>
        <taxon>Glomeromycotina</taxon>
        <taxon>Glomeromycetes</taxon>
        <taxon>Glomerales</taxon>
        <taxon>Glomeraceae</taxon>
        <taxon>Funneliformis</taxon>
    </lineage>
</organism>
<accession>A0A9W4TAI5</accession>
<evidence type="ECO:0000313" key="1">
    <source>
        <dbReference type="EMBL" id="CAI2198064.1"/>
    </source>
</evidence>
<dbReference type="EMBL" id="CAMKVN010017736">
    <property type="protein sequence ID" value="CAI2198064.1"/>
    <property type="molecule type" value="Genomic_DNA"/>
</dbReference>
<protein>
    <submittedName>
        <fullName evidence="1">11875_t:CDS:1</fullName>
    </submittedName>
</protein>
<dbReference type="AlphaFoldDB" id="A0A9W4TAI5"/>
<proteinExistence type="predicted"/>